<comment type="caution">
    <text evidence="1">The sequence shown here is derived from an EMBL/GenBank/DDBJ whole genome shotgun (WGS) entry which is preliminary data.</text>
</comment>
<reference evidence="2" key="1">
    <citation type="submission" date="2024-07" db="EMBL/GenBank/DDBJ databases">
        <title>Two chromosome-level genome assemblies of Korean endemic species Abeliophyllum distichum and Forsythia ovata (Oleaceae).</title>
        <authorList>
            <person name="Jang H."/>
        </authorList>
    </citation>
    <scope>NUCLEOTIDE SEQUENCE [LARGE SCALE GENOMIC DNA]</scope>
</reference>
<proteinExistence type="predicted"/>
<evidence type="ECO:0000313" key="2">
    <source>
        <dbReference type="Proteomes" id="UP001604277"/>
    </source>
</evidence>
<organism evidence="1 2">
    <name type="scientific">Forsythia ovata</name>
    <dbReference type="NCBI Taxonomy" id="205694"/>
    <lineage>
        <taxon>Eukaryota</taxon>
        <taxon>Viridiplantae</taxon>
        <taxon>Streptophyta</taxon>
        <taxon>Embryophyta</taxon>
        <taxon>Tracheophyta</taxon>
        <taxon>Spermatophyta</taxon>
        <taxon>Magnoliopsida</taxon>
        <taxon>eudicotyledons</taxon>
        <taxon>Gunneridae</taxon>
        <taxon>Pentapetalae</taxon>
        <taxon>asterids</taxon>
        <taxon>lamiids</taxon>
        <taxon>Lamiales</taxon>
        <taxon>Oleaceae</taxon>
        <taxon>Forsythieae</taxon>
        <taxon>Forsythia</taxon>
    </lineage>
</organism>
<keyword evidence="2" id="KW-1185">Reference proteome</keyword>
<accession>A0ABD1PZK5</accession>
<sequence length="123" mass="13933">MNARKISTDGTPLVSAEISLSFFQLISADEAIEFEPKVIGRAADERGAMVEQWLKDKLWSNTSFDSEESSGRDLESPDPCLITKSLKWLALGRVRILLATVTTEKKFFYIREPDSPPRIQDRK</sequence>
<protein>
    <submittedName>
        <fullName evidence="1">Uncharacterized protein</fullName>
    </submittedName>
</protein>
<dbReference type="Proteomes" id="UP001604277">
    <property type="component" value="Unassembled WGS sequence"/>
</dbReference>
<gene>
    <name evidence="1" type="ORF">Fot_50941</name>
</gene>
<evidence type="ECO:0000313" key="1">
    <source>
        <dbReference type="EMBL" id="KAL2469365.1"/>
    </source>
</evidence>
<dbReference type="AlphaFoldDB" id="A0ABD1PZK5"/>
<name>A0ABD1PZK5_9LAMI</name>
<dbReference type="EMBL" id="JBFOLJ010000016">
    <property type="protein sequence ID" value="KAL2469365.1"/>
    <property type="molecule type" value="Genomic_DNA"/>
</dbReference>